<dbReference type="Gene3D" id="2.40.170.20">
    <property type="entry name" value="TonB-dependent receptor, beta-barrel domain"/>
    <property type="match status" value="1"/>
</dbReference>
<dbReference type="InParanoid" id="Q022Q5"/>
<dbReference type="EMBL" id="CP000473">
    <property type="protein sequence ID" value="ABJ84045.1"/>
    <property type="molecule type" value="Genomic_DNA"/>
</dbReference>
<dbReference type="GO" id="GO:0009279">
    <property type="term" value="C:cell outer membrane"/>
    <property type="evidence" value="ECO:0007669"/>
    <property type="project" value="UniProtKB-SubCell"/>
</dbReference>
<dbReference type="Gene3D" id="2.60.40.1120">
    <property type="entry name" value="Carboxypeptidase-like, regulatory domain"/>
    <property type="match status" value="1"/>
</dbReference>
<dbReference type="InterPro" id="IPR036942">
    <property type="entry name" value="Beta-barrel_TonB_sf"/>
</dbReference>
<dbReference type="SUPFAM" id="SSF49452">
    <property type="entry name" value="Starch-binding domain-like"/>
    <property type="match status" value="1"/>
</dbReference>
<proteinExistence type="predicted"/>
<feature type="domain" description="TonB-dependent transporter Oar-like beta-barrel" evidence="9">
    <location>
        <begin position="228"/>
        <end position="1203"/>
    </location>
</feature>
<dbReference type="SUPFAM" id="SSF56935">
    <property type="entry name" value="Porins"/>
    <property type="match status" value="1"/>
</dbReference>
<dbReference type="AlphaFoldDB" id="Q022Q5"/>
<evidence type="ECO:0000256" key="6">
    <source>
        <dbReference type="ARBA" id="ARBA00023136"/>
    </source>
</evidence>
<keyword evidence="2" id="KW-0813">Transport</keyword>
<sequence length="1222" mass="134066" precursor="true">MSKFLGVAICMSLLAAAVCAQTGVGQIQGTISDASGAVVPNASVRLENTQTDNRFQTVTNEAGLFVFPSLTPGDYRLTVSASGMKSWEGKATLVAGQRAVIDLALEVGRSTEQITVAGDVTPLLSTSSPTVATVVERARIEQLPLNGRSIQTLLTIAVPGLEGSTSQPKVYGLRDSAMDVLQDGVTLQDRNTGSIQSRPPGLDTIEEFRVETAVSSAKLTRPASAMMITKSGTNEVHGSIFETGRNSGFGVARQRQDTFTKAPHLVRNEFGASLGGPVFLPRIYNGRNRTFFFASWEELRQRQASTTTSAVWTDAMRRGDFSGLVDSQNRVVTLYDPWSVGPGPNYIKTPFIGNQLPLFRESPLAKYMFGVTPSPTNSLSPLVGSNLTALAPVNQNQRTYTFRVDHRISDKDRVYGRYSPGRWDLLQRRSFSTGGFPITSDGLYNRETYLELSHSAMASWSHTFGPTFFVENNFNTSLINWQYSYNQAGSQQNISGQFGTPNPFNQPGAPYINNALYQGVSLNGIVPRTQFTKVFSGEQNYSWSRSSHQIEFGWRYQQEILDTLPDAPEQSILSYASNATALYNPSTGTAFGAQAVTGDNGANFFLGAADSYQQTRRPQNFNMRGKDLAGYLQDNWKIRRDLTLNLGIRWEYLGPYTDAKGMTAGWDFADKALVRNVSIDQIVQSGYTTQALADQFAAAGIKYVTPGQAHLPDNIVTISRHDFSPRVGFAWNPNVGRKRLVIRGGYGMYYFPIPARTFSELRLNPPMQGTYRLSWNDPAYTVDGLPNALLRYAPDVITGVNSANAIRIAPPSPGIQMTALNPDLPTAKAHQYNFTVEHEVIKDTVLRAGLIGTRGRNLEMMELFNRNPISNYVWYVNTGLPLPTGTFANTARRAYDQTVYGDIRVYSKFGYSNFTGVQLEAERRFSKGMAFQFFYLLSNSMSTGATPSQGGDFTVNGIDQPDRFLAGAYPSSVADRERFYRYSRDGDIPKHHIRFNYLYDLPVGRGKKLLGNVGKNADRLAGGWQIAGYGSTNSRWFALPATNWGSFSGVKKYGLVPITDCRGGACFPGYMYYNGYLPATVIADSSGRCAASPTACVFGVPSGYVPVAGPINPAVIGGDANYNNTNNVLVPLKNGTNQLVAYDTGLNPLRNQWVEGPWLTNLSASVYKTVAITERVKLRVNLDAFNVLNQPGLPTPSTEGIISLRNSAQGARVLQYTARITW</sequence>
<evidence type="ECO:0000256" key="5">
    <source>
        <dbReference type="ARBA" id="ARBA00022729"/>
    </source>
</evidence>
<dbReference type="HOGENOM" id="CLU_006298_0_0_0"/>
<gene>
    <name evidence="10" type="ordered locus">Acid_3066</name>
</gene>
<dbReference type="PANTHER" id="PTHR30069">
    <property type="entry name" value="TONB-DEPENDENT OUTER MEMBRANE RECEPTOR"/>
    <property type="match status" value="1"/>
</dbReference>
<keyword evidence="6" id="KW-0472">Membrane</keyword>
<evidence type="ECO:0000256" key="8">
    <source>
        <dbReference type="SAM" id="SignalP"/>
    </source>
</evidence>
<dbReference type="GO" id="GO:0044718">
    <property type="term" value="P:siderophore transmembrane transport"/>
    <property type="evidence" value="ECO:0007669"/>
    <property type="project" value="TreeGrafter"/>
</dbReference>
<dbReference type="InterPro" id="IPR013784">
    <property type="entry name" value="Carb-bd-like_fold"/>
</dbReference>
<dbReference type="eggNOG" id="COG4771">
    <property type="taxonomic scope" value="Bacteria"/>
</dbReference>
<protein>
    <recommendedName>
        <fullName evidence="9">TonB-dependent transporter Oar-like beta-barrel domain-containing protein</fullName>
    </recommendedName>
</protein>
<evidence type="ECO:0000256" key="2">
    <source>
        <dbReference type="ARBA" id="ARBA00022448"/>
    </source>
</evidence>
<dbReference type="KEGG" id="sus:Acid_3066"/>
<feature type="signal peptide" evidence="8">
    <location>
        <begin position="1"/>
        <end position="20"/>
    </location>
</feature>
<evidence type="ECO:0000256" key="3">
    <source>
        <dbReference type="ARBA" id="ARBA00022452"/>
    </source>
</evidence>
<evidence type="ECO:0000256" key="1">
    <source>
        <dbReference type="ARBA" id="ARBA00004571"/>
    </source>
</evidence>
<organism evidence="10">
    <name type="scientific">Solibacter usitatus (strain Ellin6076)</name>
    <dbReference type="NCBI Taxonomy" id="234267"/>
    <lineage>
        <taxon>Bacteria</taxon>
        <taxon>Pseudomonadati</taxon>
        <taxon>Acidobacteriota</taxon>
        <taxon>Terriglobia</taxon>
        <taxon>Bryobacterales</taxon>
        <taxon>Solibacteraceae</taxon>
        <taxon>Candidatus Solibacter</taxon>
    </lineage>
</organism>
<dbReference type="GO" id="GO:0030246">
    <property type="term" value="F:carbohydrate binding"/>
    <property type="evidence" value="ECO:0007669"/>
    <property type="project" value="InterPro"/>
</dbReference>
<dbReference type="STRING" id="234267.Acid_3066"/>
<evidence type="ECO:0000313" key="10">
    <source>
        <dbReference type="EMBL" id="ABJ84045.1"/>
    </source>
</evidence>
<keyword evidence="7" id="KW-0998">Cell outer membrane</keyword>
<keyword evidence="3" id="KW-1134">Transmembrane beta strand</keyword>
<reference evidence="10" key="1">
    <citation type="submission" date="2006-10" db="EMBL/GenBank/DDBJ databases">
        <title>Complete sequence of Solibacter usitatus Ellin6076.</title>
        <authorList>
            <consortium name="US DOE Joint Genome Institute"/>
            <person name="Copeland A."/>
            <person name="Lucas S."/>
            <person name="Lapidus A."/>
            <person name="Barry K."/>
            <person name="Detter J.C."/>
            <person name="Glavina del Rio T."/>
            <person name="Hammon N."/>
            <person name="Israni S."/>
            <person name="Dalin E."/>
            <person name="Tice H."/>
            <person name="Pitluck S."/>
            <person name="Thompson L.S."/>
            <person name="Brettin T."/>
            <person name="Bruce D."/>
            <person name="Han C."/>
            <person name="Tapia R."/>
            <person name="Gilna P."/>
            <person name="Schmutz J."/>
            <person name="Larimer F."/>
            <person name="Land M."/>
            <person name="Hauser L."/>
            <person name="Kyrpides N."/>
            <person name="Mikhailova N."/>
            <person name="Janssen P.H."/>
            <person name="Kuske C.R."/>
            <person name="Richardson P."/>
        </authorList>
    </citation>
    <scope>NUCLEOTIDE SEQUENCE</scope>
    <source>
        <strain evidence="10">Ellin6076</strain>
    </source>
</reference>
<dbReference type="Pfam" id="PF13620">
    <property type="entry name" value="CarboxypepD_reg"/>
    <property type="match status" value="1"/>
</dbReference>
<evidence type="ECO:0000256" key="7">
    <source>
        <dbReference type="ARBA" id="ARBA00023237"/>
    </source>
</evidence>
<keyword evidence="5 8" id="KW-0732">Signal</keyword>
<dbReference type="InterPro" id="IPR039426">
    <property type="entry name" value="TonB-dep_rcpt-like"/>
</dbReference>
<keyword evidence="4" id="KW-0812">Transmembrane</keyword>
<name>Q022Q5_SOLUE</name>
<feature type="chain" id="PRO_5004163019" description="TonB-dependent transporter Oar-like beta-barrel domain-containing protein" evidence="8">
    <location>
        <begin position="21"/>
        <end position="1222"/>
    </location>
</feature>
<comment type="subcellular location">
    <subcellularLocation>
        <location evidence="1">Cell outer membrane</location>
        <topology evidence="1">Multi-pass membrane protein</topology>
    </subcellularLocation>
</comment>
<dbReference type="InterPro" id="IPR057601">
    <property type="entry name" value="Oar-like_b-barrel"/>
</dbReference>
<dbReference type="Pfam" id="PF25183">
    <property type="entry name" value="OMP_b-brl_4"/>
    <property type="match status" value="1"/>
</dbReference>
<dbReference type="GO" id="GO:0015344">
    <property type="term" value="F:siderophore uptake transmembrane transporter activity"/>
    <property type="evidence" value="ECO:0007669"/>
    <property type="project" value="TreeGrafter"/>
</dbReference>
<accession>Q022Q5</accession>
<evidence type="ECO:0000256" key="4">
    <source>
        <dbReference type="ARBA" id="ARBA00022692"/>
    </source>
</evidence>
<evidence type="ECO:0000259" key="9">
    <source>
        <dbReference type="Pfam" id="PF25183"/>
    </source>
</evidence>
<dbReference type="PANTHER" id="PTHR30069:SF29">
    <property type="entry name" value="HEMOGLOBIN AND HEMOGLOBIN-HAPTOGLOBIN-BINDING PROTEIN 1-RELATED"/>
    <property type="match status" value="1"/>
</dbReference>